<evidence type="ECO:0000256" key="5">
    <source>
        <dbReference type="ARBA" id="ARBA00022801"/>
    </source>
</evidence>
<dbReference type="GO" id="GO:0043138">
    <property type="term" value="F:3'-5' DNA helicase activity"/>
    <property type="evidence" value="ECO:0007669"/>
    <property type="project" value="UniProtKB-EC"/>
</dbReference>
<dbReference type="EMBL" id="CP155447">
    <property type="protein sequence ID" value="XBH06438.1"/>
    <property type="molecule type" value="Genomic_DNA"/>
</dbReference>
<dbReference type="CDD" id="cd22352">
    <property type="entry name" value="RecB_C-like"/>
    <property type="match status" value="1"/>
</dbReference>
<evidence type="ECO:0000256" key="4">
    <source>
        <dbReference type="ARBA" id="ARBA00022763"/>
    </source>
</evidence>
<dbReference type="Pfam" id="PF13361">
    <property type="entry name" value="UvrD_C"/>
    <property type="match status" value="1"/>
</dbReference>
<name>A0AAU7CMZ3_9BACT</name>
<keyword evidence="3 16" id="KW-0547">Nucleotide-binding</keyword>
<keyword evidence="12" id="KW-0413">Isomerase</keyword>
<dbReference type="InterPro" id="IPR000212">
    <property type="entry name" value="DNA_helicase_UvrD/REP"/>
</dbReference>
<dbReference type="PANTHER" id="PTHR11070">
    <property type="entry name" value="UVRD / RECB / PCRA DNA HELICASE FAMILY MEMBER"/>
    <property type="match status" value="1"/>
</dbReference>
<keyword evidence="11" id="KW-0234">DNA repair</keyword>
<dbReference type="InterPro" id="IPR027417">
    <property type="entry name" value="P-loop_NTPase"/>
</dbReference>
<keyword evidence="6 16" id="KW-0347">Helicase</keyword>
<dbReference type="InterPro" id="IPR011335">
    <property type="entry name" value="Restrct_endonuc-II-like"/>
</dbReference>
<evidence type="ECO:0000256" key="10">
    <source>
        <dbReference type="ARBA" id="ARBA00023125"/>
    </source>
</evidence>
<dbReference type="GO" id="GO:0000725">
    <property type="term" value="P:recombinational repair"/>
    <property type="evidence" value="ECO:0007669"/>
    <property type="project" value="TreeGrafter"/>
</dbReference>
<dbReference type="GO" id="GO:0009338">
    <property type="term" value="C:exodeoxyribonuclease V complex"/>
    <property type="evidence" value="ECO:0007669"/>
    <property type="project" value="TreeGrafter"/>
</dbReference>
<dbReference type="GO" id="GO:0003677">
    <property type="term" value="F:DNA binding"/>
    <property type="evidence" value="ECO:0007669"/>
    <property type="project" value="UniProtKB-KW"/>
</dbReference>
<evidence type="ECO:0000256" key="12">
    <source>
        <dbReference type="ARBA" id="ARBA00023235"/>
    </source>
</evidence>
<keyword evidence="5 16" id="KW-0378">Hydrolase</keyword>
<dbReference type="SUPFAM" id="SSF52980">
    <property type="entry name" value="Restriction endonuclease-like"/>
    <property type="match status" value="1"/>
</dbReference>
<dbReference type="InterPro" id="IPR004586">
    <property type="entry name" value="RecB"/>
</dbReference>
<dbReference type="GO" id="GO:0005829">
    <property type="term" value="C:cytosol"/>
    <property type="evidence" value="ECO:0007669"/>
    <property type="project" value="TreeGrafter"/>
</dbReference>
<organism evidence="20">
    <name type="scientific">Singulisphaera sp. Ch08</name>
    <dbReference type="NCBI Taxonomy" id="3120278"/>
    <lineage>
        <taxon>Bacteria</taxon>
        <taxon>Pseudomonadati</taxon>
        <taxon>Planctomycetota</taxon>
        <taxon>Planctomycetia</taxon>
        <taxon>Isosphaerales</taxon>
        <taxon>Isosphaeraceae</taxon>
        <taxon>Singulisphaera</taxon>
    </lineage>
</organism>
<dbReference type="Gene3D" id="1.10.3170.10">
    <property type="entry name" value="Recbcd, chain B, domain 2"/>
    <property type="match status" value="1"/>
</dbReference>
<dbReference type="Pfam" id="PF00580">
    <property type="entry name" value="UvrD-helicase"/>
    <property type="match status" value="1"/>
</dbReference>
<evidence type="ECO:0000256" key="7">
    <source>
        <dbReference type="ARBA" id="ARBA00022839"/>
    </source>
</evidence>
<dbReference type="Pfam" id="PF12705">
    <property type="entry name" value="PDDEXK_1"/>
    <property type="match status" value="1"/>
</dbReference>
<keyword evidence="7" id="KW-0269">Exonuclease</keyword>
<feature type="binding site" evidence="16">
    <location>
        <begin position="24"/>
        <end position="31"/>
    </location>
    <ligand>
        <name>ATP</name>
        <dbReference type="ChEBI" id="CHEBI:30616"/>
    </ligand>
</feature>
<dbReference type="PANTHER" id="PTHR11070:SF23">
    <property type="entry name" value="RECBCD ENZYME SUBUNIT RECB"/>
    <property type="match status" value="1"/>
</dbReference>
<evidence type="ECO:0000259" key="19">
    <source>
        <dbReference type="PROSITE" id="PS51217"/>
    </source>
</evidence>
<sequence>MSVHYPRPAILDRIPHDRHTVIEASAGTGKTYTIEHLVIELILREKVSIDQLLVLTFTERAAAELRQRIRAMIGKILGASCEGGLECRCDRSGTFWRVDDGRREQLRQALSSLDGASIGTIHGFFARVLNEHAFAGGRLFDGTLEDGRTRFGRAFKTALRRVLARGPSDAADLLALWIDGGNDGVDGLEKLLYQCHSSRRVVRPSFDLSALRLELEMNPLFEIDINDELKTIEKSLKGLKVHASTTKAICTNHLPSIATKTSAGGRSLNLLGDKEFAKSLGYLAERLGDLSLDGPTARIRDAVVELDDRFAPLKAAVIHTCLLPIVDELERMTATTGAFDFDGILAGAAAAVNGPDGESLVNSLRDRFRFALIDESQDTDELQWAFFKRVFVESDRENFVYLIGDPKQSIYGFRGADVKAFLAARARIVKDQEPATLGNNHRSTPELIAAYNLLLDASASPPFLEGEITYQMPVMPGRKLVALDRDGSTSSPVHVLEIVPKGESLPKNELFRGLARQIAREAARLCTERTGLRFGEPGQERPIRAGDIFILIASNSDGPRIAEALREAGVPFAFYKQEGLFQTSEAAAVRDLLAAIDDPANLSKRSLAWITPFFSIPLDTLPDLFELPDSHPLLRRLIDWKDLADARRFEALFAHILDESGIVRRELLFKDDERSLTNYLHLFEFLLEEVHATGGGLAELVATLDAYHQGVREPSAQDGNVQRLESDRDAVQIMTIHKSKGLEAAVVFLYGGFTSNPSDGLYAYHDDEGTRVLDVDPDAKAKETAKRENDEERQRLYYVALTRAKARLYLPFVPSEHMSKYWVGGYRRVNDRLAAVLDLPEALSLFHRVPFRDEPIRATGDGPGRAPSSWRPRRLDLDEGDDSSEFAGLRDRHRAYEVTSYSRMKRDWADDTEPIERDEHRREPGPVASSDALAVGDLPGGRAVGTFLHEIIEEIPLEETAQAESLDAWRALESVARTVDAAMARNAIEPIYRAHAEAMIYEALTADVPVGGGRLIPGFCRCRRSVREMEFLFPFPEEAHPGLSDPTPGKLIVERGFIKGFMDLVVENDGLAYVADWKGDVLPSYDAESITAHVAKHYELQAKLYALALVKALRIHSEAEYESRFGGMIYVFLRALRQPGLAGQGLYYSRPAWSDVLRHEAELIRFGERPFGGIR</sequence>
<keyword evidence="9" id="KW-0460">Magnesium</keyword>
<keyword evidence="10" id="KW-0238">DNA-binding</keyword>
<evidence type="ECO:0000256" key="6">
    <source>
        <dbReference type="ARBA" id="ARBA00022806"/>
    </source>
</evidence>
<dbReference type="InterPro" id="IPR014016">
    <property type="entry name" value="UvrD-like_ATP-bd"/>
</dbReference>
<evidence type="ECO:0000256" key="17">
    <source>
        <dbReference type="SAM" id="MobiDB-lite"/>
    </source>
</evidence>
<keyword evidence="2" id="KW-0479">Metal-binding</keyword>
<evidence type="ECO:0000256" key="14">
    <source>
        <dbReference type="ARBA" id="ARBA00034808"/>
    </source>
</evidence>
<evidence type="ECO:0000256" key="13">
    <source>
        <dbReference type="ARBA" id="ARBA00034617"/>
    </source>
</evidence>
<dbReference type="Gene3D" id="1.10.486.10">
    <property type="entry name" value="PCRA, domain 4"/>
    <property type="match status" value="1"/>
</dbReference>
<dbReference type="GO" id="GO:0046872">
    <property type="term" value="F:metal ion binding"/>
    <property type="evidence" value="ECO:0007669"/>
    <property type="project" value="UniProtKB-KW"/>
</dbReference>
<evidence type="ECO:0000256" key="2">
    <source>
        <dbReference type="ARBA" id="ARBA00022723"/>
    </source>
</evidence>
<evidence type="ECO:0000259" key="18">
    <source>
        <dbReference type="PROSITE" id="PS51198"/>
    </source>
</evidence>
<dbReference type="InterPro" id="IPR038726">
    <property type="entry name" value="PDDEXK_AddAB-type"/>
</dbReference>
<evidence type="ECO:0000313" key="20">
    <source>
        <dbReference type="EMBL" id="XBH06438.1"/>
    </source>
</evidence>
<protein>
    <recommendedName>
        <fullName evidence="14">DNA 3'-5' helicase</fullName>
        <ecNumber evidence="14">5.6.2.4</ecNumber>
    </recommendedName>
</protein>
<dbReference type="InterPro" id="IPR011604">
    <property type="entry name" value="PDDEXK-like_dom_sf"/>
</dbReference>
<evidence type="ECO:0000256" key="3">
    <source>
        <dbReference type="ARBA" id="ARBA00022741"/>
    </source>
</evidence>
<dbReference type="GO" id="GO:0005524">
    <property type="term" value="F:ATP binding"/>
    <property type="evidence" value="ECO:0007669"/>
    <property type="project" value="UniProtKB-UniRule"/>
</dbReference>
<feature type="region of interest" description="Disordered" evidence="17">
    <location>
        <begin position="854"/>
        <end position="883"/>
    </location>
</feature>
<dbReference type="PROSITE" id="PS51198">
    <property type="entry name" value="UVRD_HELICASE_ATP_BIND"/>
    <property type="match status" value="1"/>
</dbReference>
<feature type="compositionally biased region" description="Basic and acidic residues" evidence="17">
    <location>
        <begin position="909"/>
        <end position="924"/>
    </location>
</feature>
<keyword evidence="1" id="KW-0540">Nuclease</keyword>
<dbReference type="InterPro" id="IPR014017">
    <property type="entry name" value="DNA_helicase_UvrD-like_C"/>
</dbReference>
<evidence type="ECO:0000256" key="8">
    <source>
        <dbReference type="ARBA" id="ARBA00022840"/>
    </source>
</evidence>
<comment type="catalytic activity">
    <reaction evidence="15">
        <text>ATP + H2O = ADP + phosphate + H(+)</text>
        <dbReference type="Rhea" id="RHEA:13065"/>
        <dbReference type="ChEBI" id="CHEBI:15377"/>
        <dbReference type="ChEBI" id="CHEBI:15378"/>
        <dbReference type="ChEBI" id="CHEBI:30616"/>
        <dbReference type="ChEBI" id="CHEBI:43474"/>
        <dbReference type="ChEBI" id="CHEBI:456216"/>
        <dbReference type="EC" id="5.6.2.4"/>
    </reaction>
</comment>
<feature type="region of interest" description="Disordered" evidence="17">
    <location>
        <begin position="909"/>
        <end position="934"/>
    </location>
</feature>
<evidence type="ECO:0000256" key="9">
    <source>
        <dbReference type="ARBA" id="ARBA00022842"/>
    </source>
</evidence>
<dbReference type="SUPFAM" id="SSF52540">
    <property type="entry name" value="P-loop containing nucleoside triphosphate hydrolases"/>
    <property type="match status" value="1"/>
</dbReference>
<gene>
    <name evidence="20" type="ORF">V5E97_10485</name>
</gene>
<keyword evidence="4" id="KW-0227">DNA damage</keyword>
<reference evidence="20" key="1">
    <citation type="submission" date="2024-05" db="EMBL/GenBank/DDBJ databases">
        <title>Planctomycetes of the genus Singulisphaera possess chitinolytic capabilities.</title>
        <authorList>
            <person name="Ivanova A."/>
        </authorList>
    </citation>
    <scope>NUCLEOTIDE SEQUENCE</scope>
    <source>
        <strain evidence="20">Ch08T</strain>
    </source>
</reference>
<evidence type="ECO:0000256" key="16">
    <source>
        <dbReference type="PROSITE-ProRule" id="PRU00560"/>
    </source>
</evidence>
<evidence type="ECO:0000256" key="11">
    <source>
        <dbReference type="ARBA" id="ARBA00023204"/>
    </source>
</evidence>
<accession>A0AAU7CMZ3</accession>
<dbReference type="HAMAP" id="MF_01485">
    <property type="entry name" value="RecB"/>
    <property type="match status" value="1"/>
</dbReference>
<feature type="domain" description="UvrD-like helicase C-terminal" evidence="19">
    <location>
        <begin position="459"/>
        <end position="741"/>
    </location>
</feature>
<feature type="domain" description="UvrD-like helicase ATP-binding" evidence="18">
    <location>
        <begin position="3"/>
        <end position="444"/>
    </location>
</feature>
<evidence type="ECO:0000256" key="1">
    <source>
        <dbReference type="ARBA" id="ARBA00022722"/>
    </source>
</evidence>
<proteinExistence type="inferred from homology"/>
<dbReference type="Gene3D" id="3.40.50.300">
    <property type="entry name" value="P-loop containing nucleotide triphosphate hydrolases"/>
    <property type="match status" value="2"/>
</dbReference>
<keyword evidence="8 16" id="KW-0067">ATP-binding</keyword>
<dbReference type="AlphaFoldDB" id="A0AAU7CMZ3"/>
<dbReference type="EC" id="5.6.2.4" evidence="14"/>
<dbReference type="Gene3D" id="3.90.320.10">
    <property type="match status" value="1"/>
</dbReference>
<evidence type="ECO:0000256" key="15">
    <source>
        <dbReference type="ARBA" id="ARBA00048988"/>
    </source>
</evidence>
<dbReference type="PROSITE" id="PS51217">
    <property type="entry name" value="UVRD_HELICASE_CTER"/>
    <property type="match status" value="1"/>
</dbReference>
<dbReference type="GO" id="GO:0008854">
    <property type="term" value="F:exodeoxyribonuclease V activity"/>
    <property type="evidence" value="ECO:0007669"/>
    <property type="project" value="InterPro"/>
</dbReference>
<comment type="catalytic activity">
    <reaction evidence="13">
        <text>Couples ATP hydrolysis with the unwinding of duplex DNA by translocating in the 3'-5' direction.</text>
        <dbReference type="EC" id="5.6.2.4"/>
    </reaction>
</comment>
<dbReference type="RefSeq" id="WP_406699288.1">
    <property type="nucleotide sequence ID" value="NZ_CP155447.1"/>
</dbReference>